<dbReference type="FunFam" id="3.30.160.60:FF:001041">
    <property type="entry name" value="Zinc finger protein 142"/>
    <property type="match status" value="1"/>
</dbReference>
<feature type="domain" description="C2H2-type" evidence="10">
    <location>
        <begin position="415"/>
        <end position="443"/>
    </location>
</feature>
<feature type="domain" description="C2H2-type" evidence="10">
    <location>
        <begin position="589"/>
        <end position="616"/>
    </location>
</feature>
<comment type="subcellular location">
    <subcellularLocation>
        <location evidence="1">Nucleus</location>
    </subcellularLocation>
</comment>
<dbReference type="InterPro" id="IPR056438">
    <property type="entry name" value="Znf-C2H2_CTCF"/>
</dbReference>
<keyword evidence="12" id="KW-1185">Reference proteome</keyword>
<dbReference type="Pfam" id="PF23574">
    <property type="entry name" value="zf-C2H2_ZNF142_18"/>
    <property type="match status" value="1"/>
</dbReference>
<dbReference type="Pfam" id="PF13912">
    <property type="entry name" value="zf-C2H2_6"/>
    <property type="match status" value="1"/>
</dbReference>
<feature type="compositionally biased region" description="Basic and acidic residues" evidence="9">
    <location>
        <begin position="1093"/>
        <end position="1103"/>
    </location>
</feature>
<feature type="compositionally biased region" description="Acidic residues" evidence="9">
    <location>
        <begin position="1194"/>
        <end position="1211"/>
    </location>
</feature>
<reference evidence="12" key="1">
    <citation type="submission" date="2011-12" db="EMBL/GenBank/DDBJ databases">
        <title>The Draft Genome of Lepisosteus oculatus.</title>
        <authorList>
            <consortium name="The Broad Institute Genome Assembly &amp; Analysis Group"/>
            <consortium name="Computational R&amp;D Group"/>
            <consortium name="and Sequencing Platform"/>
            <person name="Di Palma F."/>
            <person name="Alfoldi J."/>
            <person name="Johnson J."/>
            <person name="Berlin A."/>
            <person name="Gnerre S."/>
            <person name="Jaffe D."/>
            <person name="MacCallum I."/>
            <person name="Young S."/>
            <person name="Walker B.J."/>
            <person name="Lander E.S."/>
            <person name="Lindblad-Toh K."/>
        </authorList>
    </citation>
    <scope>NUCLEOTIDE SEQUENCE [LARGE SCALE GENOMIC DNA]</scope>
</reference>
<dbReference type="GO" id="GO:0000981">
    <property type="term" value="F:DNA-binding transcription factor activity, RNA polymerase II-specific"/>
    <property type="evidence" value="ECO:0000318"/>
    <property type="project" value="GO_Central"/>
</dbReference>
<feature type="domain" description="C2H2-type" evidence="10">
    <location>
        <begin position="1522"/>
        <end position="1549"/>
    </location>
</feature>
<dbReference type="Ensembl" id="ENSLOCT00000010927.1">
    <property type="protein sequence ID" value="ENSLOCP00000010911.1"/>
    <property type="gene ID" value="ENSLOCG00000008959.1"/>
</dbReference>
<evidence type="ECO:0000259" key="10">
    <source>
        <dbReference type="PROSITE" id="PS50157"/>
    </source>
</evidence>
<evidence type="ECO:0000256" key="6">
    <source>
        <dbReference type="ARBA" id="ARBA00023125"/>
    </source>
</evidence>
<dbReference type="FunFam" id="3.30.160.60:FF:002452">
    <property type="entry name" value="zinc finger protein 142 isoform X4"/>
    <property type="match status" value="1"/>
</dbReference>
<dbReference type="PANTHER" id="PTHR24403:SF72">
    <property type="entry name" value="ZINC FINGER PROTEIN 142"/>
    <property type="match status" value="1"/>
</dbReference>
<feature type="domain" description="C2H2-type" evidence="10">
    <location>
        <begin position="617"/>
        <end position="644"/>
    </location>
</feature>
<feature type="domain" description="C2H2-type" evidence="10">
    <location>
        <begin position="706"/>
        <end position="734"/>
    </location>
</feature>
<protein>
    <submittedName>
        <fullName evidence="11">Zinc finger protein 142</fullName>
    </submittedName>
</protein>
<dbReference type="InterPro" id="IPR013087">
    <property type="entry name" value="Znf_C2H2_type"/>
</dbReference>
<dbReference type="InterPro" id="IPR050688">
    <property type="entry name" value="Zinc_finger/UBP_domain"/>
</dbReference>
<dbReference type="eggNOG" id="KOG1721">
    <property type="taxonomic scope" value="Eukaryota"/>
</dbReference>
<dbReference type="Gene3D" id="3.30.160.60">
    <property type="entry name" value="Classic Zinc Finger"/>
    <property type="match status" value="20"/>
</dbReference>
<feature type="domain" description="C2H2-type" evidence="10">
    <location>
        <begin position="1578"/>
        <end position="1605"/>
    </location>
</feature>
<organism evidence="11 12">
    <name type="scientific">Lepisosteus oculatus</name>
    <name type="common">Spotted gar</name>
    <dbReference type="NCBI Taxonomy" id="7918"/>
    <lineage>
        <taxon>Eukaryota</taxon>
        <taxon>Metazoa</taxon>
        <taxon>Chordata</taxon>
        <taxon>Craniata</taxon>
        <taxon>Vertebrata</taxon>
        <taxon>Euteleostomi</taxon>
        <taxon>Actinopterygii</taxon>
        <taxon>Neopterygii</taxon>
        <taxon>Holostei</taxon>
        <taxon>Semionotiformes</taxon>
        <taxon>Lepisosteidae</taxon>
        <taxon>Lepisosteus</taxon>
    </lineage>
</organism>
<name>W5MRA2_LEPOC</name>
<dbReference type="FunFam" id="3.30.160.60:FF:001062">
    <property type="entry name" value="Zinc finger protein 142"/>
    <property type="match status" value="1"/>
</dbReference>
<feature type="region of interest" description="Disordered" evidence="9">
    <location>
        <begin position="1076"/>
        <end position="1117"/>
    </location>
</feature>
<dbReference type="OMA" id="ADCEYST"/>
<dbReference type="STRING" id="7918.ENSLOCP00000010911"/>
<dbReference type="GO" id="GO:0005634">
    <property type="term" value="C:nucleus"/>
    <property type="evidence" value="ECO:0000318"/>
    <property type="project" value="GO_Central"/>
</dbReference>
<feature type="compositionally biased region" description="Acidic residues" evidence="9">
    <location>
        <begin position="1780"/>
        <end position="1797"/>
    </location>
</feature>
<dbReference type="InterPro" id="IPR057828">
    <property type="entry name" value="Znf_C2H2_ZNF142_13th"/>
</dbReference>
<feature type="domain" description="C2H2-type" evidence="10">
    <location>
        <begin position="1323"/>
        <end position="1347"/>
    </location>
</feature>
<keyword evidence="2" id="KW-0479">Metal-binding</keyword>
<feature type="compositionally biased region" description="Basic and acidic residues" evidence="9">
    <location>
        <begin position="264"/>
        <end position="273"/>
    </location>
</feature>
<feature type="domain" description="C2H2-type" evidence="10">
    <location>
        <begin position="1634"/>
        <end position="1662"/>
    </location>
</feature>
<dbReference type="Pfam" id="PF23611">
    <property type="entry name" value="zf-C2H2_16"/>
    <property type="match status" value="3"/>
</dbReference>
<evidence type="ECO:0000313" key="12">
    <source>
        <dbReference type="Proteomes" id="UP000018468"/>
    </source>
</evidence>
<dbReference type="FunFam" id="3.30.160.60:FF:000614">
    <property type="entry name" value="Zinc finger protein 142"/>
    <property type="match status" value="1"/>
</dbReference>
<evidence type="ECO:0000313" key="11">
    <source>
        <dbReference type="Ensembl" id="ENSLOCP00000010911.1"/>
    </source>
</evidence>
<dbReference type="HOGENOM" id="CLU_001774_0_0_1"/>
<dbReference type="SUPFAM" id="SSF57667">
    <property type="entry name" value="beta-beta-alpha zinc fingers"/>
    <property type="match status" value="11"/>
</dbReference>
<feature type="domain" description="C2H2-type" evidence="10">
    <location>
        <begin position="1719"/>
        <end position="1746"/>
    </location>
</feature>
<dbReference type="FunFam" id="3.30.160.60:FF:001033">
    <property type="entry name" value="Zinc finger protein 142"/>
    <property type="match status" value="1"/>
</dbReference>
<feature type="domain" description="C2H2-type" evidence="10">
    <location>
        <begin position="1606"/>
        <end position="1633"/>
    </location>
</feature>
<feature type="region of interest" description="Disordered" evidence="9">
    <location>
        <begin position="1192"/>
        <end position="1211"/>
    </location>
</feature>
<reference evidence="11" key="2">
    <citation type="submission" date="2025-08" db="UniProtKB">
        <authorList>
            <consortium name="Ensembl"/>
        </authorList>
    </citation>
    <scope>IDENTIFICATION</scope>
</reference>
<feature type="domain" description="C2H2-type" evidence="10">
    <location>
        <begin position="1663"/>
        <end position="1690"/>
    </location>
</feature>
<dbReference type="FunFam" id="3.30.160.60:FF:001127">
    <property type="entry name" value="Zinc finger protein 142"/>
    <property type="match status" value="1"/>
</dbReference>
<evidence type="ECO:0000256" key="7">
    <source>
        <dbReference type="ARBA" id="ARBA00023242"/>
    </source>
</evidence>
<feature type="domain" description="C2H2-type" evidence="10">
    <location>
        <begin position="1691"/>
        <end position="1718"/>
    </location>
</feature>
<dbReference type="FunFam" id="3.30.160.60:FF:002871">
    <property type="entry name" value="Zinc finger protein 142"/>
    <property type="match status" value="1"/>
</dbReference>
<feature type="domain" description="C2H2-type" evidence="10">
    <location>
        <begin position="323"/>
        <end position="350"/>
    </location>
</feature>
<feature type="compositionally biased region" description="Basic and acidic residues" evidence="9">
    <location>
        <begin position="931"/>
        <end position="959"/>
    </location>
</feature>
<dbReference type="FunFam" id="3.30.160.60:FF:004680">
    <property type="match status" value="1"/>
</dbReference>
<dbReference type="SMART" id="SM00355">
    <property type="entry name" value="ZnF_C2H2"/>
    <property type="match status" value="40"/>
</dbReference>
<feature type="region of interest" description="Disordered" evidence="9">
    <location>
        <begin position="1739"/>
        <end position="1797"/>
    </location>
</feature>
<keyword evidence="3" id="KW-0677">Repeat</keyword>
<dbReference type="EMBL" id="AHAT01016274">
    <property type="status" value="NOT_ANNOTATED_CDS"/>
    <property type="molecule type" value="Genomic_DNA"/>
</dbReference>
<evidence type="ECO:0000256" key="2">
    <source>
        <dbReference type="ARBA" id="ARBA00022723"/>
    </source>
</evidence>
<feature type="compositionally biased region" description="Acidic residues" evidence="9">
    <location>
        <begin position="920"/>
        <end position="930"/>
    </location>
</feature>
<dbReference type="FunFam" id="3.30.160.60:FF:000891">
    <property type="entry name" value="Zinc finger protein 142"/>
    <property type="match status" value="1"/>
</dbReference>
<feature type="domain" description="C2H2-type" evidence="10">
    <location>
        <begin position="561"/>
        <end position="588"/>
    </location>
</feature>
<reference evidence="11" key="3">
    <citation type="submission" date="2025-09" db="UniProtKB">
        <authorList>
            <consortium name="Ensembl"/>
        </authorList>
    </citation>
    <scope>IDENTIFICATION</scope>
</reference>
<feature type="domain" description="C2H2-type" evidence="10">
    <location>
        <begin position="1351"/>
        <end position="1379"/>
    </location>
</feature>
<feature type="domain" description="C2H2-type" evidence="10">
    <location>
        <begin position="351"/>
        <end position="378"/>
    </location>
</feature>
<dbReference type="FunCoup" id="W5MRA2">
    <property type="interactions" value="1564"/>
</dbReference>
<dbReference type="FunFam" id="3.30.160.60:FF:004443">
    <property type="match status" value="1"/>
</dbReference>
<evidence type="ECO:0000256" key="8">
    <source>
        <dbReference type="PROSITE-ProRule" id="PRU00042"/>
    </source>
</evidence>
<feature type="domain" description="C2H2-type" evidence="10">
    <location>
        <begin position="121"/>
        <end position="148"/>
    </location>
</feature>
<evidence type="ECO:0000256" key="1">
    <source>
        <dbReference type="ARBA" id="ARBA00004123"/>
    </source>
</evidence>
<sequence>MESSRSLFLCGQEEEHNPLQCPPKACLLEPAGTALGNSSVQNIHCAIDTALLLEKSGSTTTTEITEVSVETEGLYHCEKCTQNFPDSNLFSSHPCLVPICSRIAEPLTTVEWAETTQSETFKCPQCGEAFPRPSALKKHYRAHRDEPSKPVSCSEPGCGFATQDRQQYQKHLRSVHSLQLVPCAFRSCRLAFSTLEEMEAHRRGHFPFHCTRCDFVTTSAKQLGEHSRGHKPSSPAVEEENSDHTEALPVQEMEANLSEAGQDVPEKSTRSLDKVTSSTEGEAEKEVEGEGQQSQNNLVSKQQSLVPHIGHIAKGMEHLYRTHICPECRRCFKKRTHLLEHLHLHFPDPSLQCPNCQHYFTSKSKLRIHMQREAGEKLHRCHLCVYSAVERNSLRRHLASVHGEEVEDNFYSDVYPCPTCGKTFRLSQALKAHMKSHHTSSEVQALVCFKEGCLFKSVDKKEFQRHAKDTHGVKAVECRHHACSAFFGTKEDMEAHYRTHLAFHCPQCDFSCSNKSNFQRHKRQGHPGSEELRCNFCPFTSFNPVEFGEHVSRLHANEKIHHCSQCSFVTAHKRVLGRHMLLHTGEKPHKCKLCDFRCRDETYLSKHMLTHSDDKNYMCSECGYVTKWKHYLNVHMRKHAGDLRYQCNQCSYRCHRADQLSSHKLRHQEKSLICEVCAFACKRKYELRKHMRIKHSQEGDYQLPLFQCKYCSYHTHYRQALFNHENCKHTRHREFRCALCSYCTFSSTSLFLHKKKVHGYVPGDKEWLENYAQREKENNTADVQQNGCEKQTISSDPVLSERNIVTPEVPASIERDSNHQLGSSGLPAMQGYIHASQEKSPNVTQNDCQEVSITDICENQRVIVDEEECCTLVLTHISSIENVTSEKTLVDPKLSSIEGIRAPLCNRLNEAEEDMVLADCEEQSDTEESEVPPKELTGLRESERKEKGGLLSEPKGREKLEVSQSESILKALRKQDKDQAEALVLEGRVQMLVVQTKASVFRCDKCSYVTCKQTSLNQHCRSSCRSRKAVLKCRDCGVVFKQQRGLNTHRLRKCPVILKKNSRFLHPRRTGQLVAKKSEEVSLAKSQGGQPRPAEKEQLERSPDSTPNNMKASHDVEITEKQDSALTFLTLPKEIEVSKGYQQEGGKYKCKNCSFTCCRLSTINRHCTACLNRKSATKVLCSPRQQKKLRNLAEVEEDEAGSNADDYEGEEEEEIEKDFRTKIGHRFSCSSCPFVCHQKRALESHCKRGCLKPNEIQCQLCSFVAKSKEALDRHRVIHGKKSLSSAIEGKRPRLQCEFCAFTCKQIRCLNQHVALKHEGVKPYRCHFCDFSTTRRYRLEAHESLHTGVGRLSCELCSQTFGTKSKLRLHRQRVHEKQPTHFCSLCDYSGYSLNDVSRHNLSCHTGELSHACLHCTARFSSETALKQHCHRQHQDPTNLACPQCDFTCHSQATLKSHLLRKHPQLECPTCQVMFETREGLEEHRKTHFTQRCPLCPFAARERQLLVQHLLDEHEEGPPEEKPLKCAACGFSCRHQLVFEQHVRSHGGTRLYKCTDCQYSTRNRQKITWHIRIHTGEKPYHCEQCSYACADPSRLKYHMRTHQEERKYLCPECGYKCKWVNQLKYHMTKHTGAKPYVCEECDYRTNRADALRIHRETRHREVRSFICEKCGKGFKTRFLLKTHQKKHSEERPYVCRVCQRAFRWPAGLRHHYLTHTKQHPFHCLHCSYRAKQKFQVVKHLQRHHPEQPLEQSIGKDPGPHTVPLQQARLGVLEEHLGAATQESEEVQQEPGEGEGDMGR</sequence>
<dbReference type="GO" id="GO:0008270">
    <property type="term" value="F:zinc ion binding"/>
    <property type="evidence" value="ECO:0007669"/>
    <property type="project" value="UniProtKB-KW"/>
</dbReference>
<proteinExistence type="predicted"/>
<keyword evidence="5" id="KW-0862">Zinc</keyword>
<feature type="domain" description="C2H2-type" evidence="10">
    <location>
        <begin position="1464"/>
        <end position="1491"/>
    </location>
</feature>
<dbReference type="GO" id="GO:0006357">
    <property type="term" value="P:regulation of transcription by RNA polymerase II"/>
    <property type="evidence" value="ECO:0000318"/>
    <property type="project" value="GO_Central"/>
</dbReference>
<dbReference type="PANTHER" id="PTHR24403">
    <property type="entry name" value="ZINC FINGER PROTEIN"/>
    <property type="match status" value="1"/>
</dbReference>
<dbReference type="FunFam" id="3.30.160.60:FF:000803">
    <property type="entry name" value="zinc finger protein 142"/>
    <property type="match status" value="1"/>
</dbReference>
<dbReference type="GO" id="GO:0000977">
    <property type="term" value="F:RNA polymerase II transcription regulatory region sequence-specific DNA binding"/>
    <property type="evidence" value="ECO:0000318"/>
    <property type="project" value="GO_Central"/>
</dbReference>
<dbReference type="Pfam" id="PF00096">
    <property type="entry name" value="zf-C2H2"/>
    <property type="match status" value="2"/>
</dbReference>
<dbReference type="FunFam" id="3.30.160.60:FF:000100">
    <property type="entry name" value="Zinc finger 45-like"/>
    <property type="match status" value="1"/>
</dbReference>
<feature type="domain" description="C2H2-type" evidence="10">
    <location>
        <begin position="672"/>
        <end position="700"/>
    </location>
</feature>
<feature type="domain" description="C2H2-type" evidence="10">
    <location>
        <begin position="1550"/>
        <end position="1577"/>
    </location>
</feature>
<evidence type="ECO:0000256" key="4">
    <source>
        <dbReference type="ARBA" id="ARBA00022771"/>
    </source>
</evidence>
<dbReference type="InParanoid" id="W5MRA2"/>
<dbReference type="GeneTree" id="ENSGT00940000163074"/>
<dbReference type="Bgee" id="ENSLOCG00000008959">
    <property type="expression patterns" value="Expressed in bone element and 13 other cell types or tissues"/>
</dbReference>
<dbReference type="FunFam" id="3.30.160.60:FF:000446">
    <property type="entry name" value="Zinc finger protein"/>
    <property type="match status" value="1"/>
</dbReference>
<keyword evidence="4 8" id="KW-0863">Zinc-finger</keyword>
<dbReference type="PROSITE" id="PS00028">
    <property type="entry name" value="ZINC_FINGER_C2H2_1"/>
    <property type="match status" value="17"/>
</dbReference>
<dbReference type="InterPro" id="IPR057829">
    <property type="entry name" value="Znf_C2H2_ZN142_21/23"/>
</dbReference>
<dbReference type="PROSITE" id="PS50157">
    <property type="entry name" value="ZINC_FINGER_C2H2_2"/>
    <property type="match status" value="22"/>
</dbReference>
<dbReference type="Pfam" id="PF23612">
    <property type="entry name" value="zf-C2H2_ZN142"/>
    <property type="match status" value="1"/>
</dbReference>
<keyword evidence="7" id="KW-0539">Nucleus</keyword>
<evidence type="ECO:0000256" key="3">
    <source>
        <dbReference type="ARBA" id="ARBA00022737"/>
    </source>
</evidence>
<dbReference type="FunFam" id="3.30.160.60:FF:002117">
    <property type="entry name" value="Zinc finger protein 142"/>
    <property type="match status" value="1"/>
</dbReference>
<dbReference type="InterPro" id="IPR036236">
    <property type="entry name" value="Znf_C2H2_sf"/>
</dbReference>
<dbReference type="FunFam" id="3.30.160.60:FF:001208">
    <property type="entry name" value="Zinc finger protein 142"/>
    <property type="match status" value="1"/>
</dbReference>
<dbReference type="Proteomes" id="UP000018468">
    <property type="component" value="Linkage group LG12"/>
</dbReference>
<evidence type="ECO:0000256" key="9">
    <source>
        <dbReference type="SAM" id="MobiDB-lite"/>
    </source>
</evidence>
<evidence type="ECO:0000256" key="5">
    <source>
        <dbReference type="ARBA" id="ARBA00022833"/>
    </source>
</evidence>
<feature type="domain" description="C2H2-type" evidence="10">
    <location>
        <begin position="208"/>
        <end position="235"/>
    </location>
</feature>
<feature type="region of interest" description="Disordered" evidence="9">
    <location>
        <begin position="223"/>
        <end position="297"/>
    </location>
</feature>
<accession>W5MRA2</accession>
<dbReference type="FunFam" id="3.30.160.60:FF:001657">
    <property type="entry name" value="Zinc finger protein 142"/>
    <property type="match status" value="1"/>
</dbReference>
<feature type="domain" description="C2H2-type" evidence="10">
    <location>
        <begin position="503"/>
        <end position="531"/>
    </location>
</feature>
<feature type="region of interest" description="Disordered" evidence="9">
    <location>
        <begin position="920"/>
        <end position="959"/>
    </location>
</feature>
<keyword evidence="6" id="KW-0238">DNA-binding</keyword>